<name>A0A183L3N7_9TREM</name>
<accession>A0A183L3N7</accession>
<dbReference type="EMBL" id="UZAK01047894">
    <property type="protein sequence ID" value="VDP77136.1"/>
    <property type="molecule type" value="Genomic_DNA"/>
</dbReference>
<protein>
    <submittedName>
        <fullName evidence="3">Reverse transcriptase domain-containing protein</fullName>
    </submittedName>
</protein>
<reference evidence="1 2" key="2">
    <citation type="submission" date="2018-11" db="EMBL/GenBank/DDBJ databases">
        <authorList>
            <consortium name="Pathogen Informatics"/>
        </authorList>
    </citation>
    <scope>NUCLEOTIDE SEQUENCE [LARGE SCALE GENOMIC DNA]</scope>
    <source>
        <strain evidence="1">Dakar</strain>
        <strain evidence="2">Dakar, Senegal</strain>
    </source>
</reference>
<dbReference type="InterPro" id="IPR052560">
    <property type="entry name" value="RdDP_mobile_element"/>
</dbReference>
<dbReference type="Proteomes" id="UP000279833">
    <property type="component" value="Unassembled WGS sequence"/>
</dbReference>
<dbReference type="WBParaSite" id="SCUD_0002194801-mRNA-1">
    <property type="protein sequence ID" value="SCUD_0002194801-mRNA-1"/>
    <property type="gene ID" value="SCUD_0002194801"/>
</dbReference>
<reference evidence="3" key="1">
    <citation type="submission" date="2016-06" db="UniProtKB">
        <authorList>
            <consortium name="WormBaseParasite"/>
        </authorList>
    </citation>
    <scope>IDENTIFICATION</scope>
</reference>
<evidence type="ECO:0000313" key="3">
    <source>
        <dbReference type="WBParaSite" id="SCUD_0002194801-mRNA-1"/>
    </source>
</evidence>
<dbReference type="PANTHER" id="PTHR36688">
    <property type="entry name" value="ENDO/EXONUCLEASE/PHOSPHATASE DOMAIN-CONTAINING PROTEIN"/>
    <property type="match status" value="1"/>
</dbReference>
<organism evidence="3">
    <name type="scientific">Schistosoma curassoni</name>
    <dbReference type="NCBI Taxonomy" id="6186"/>
    <lineage>
        <taxon>Eukaryota</taxon>
        <taxon>Metazoa</taxon>
        <taxon>Spiralia</taxon>
        <taxon>Lophotrochozoa</taxon>
        <taxon>Platyhelminthes</taxon>
        <taxon>Trematoda</taxon>
        <taxon>Digenea</taxon>
        <taxon>Strigeidida</taxon>
        <taxon>Schistosomatoidea</taxon>
        <taxon>Schistosomatidae</taxon>
        <taxon>Schistosoma</taxon>
    </lineage>
</organism>
<gene>
    <name evidence="1" type="ORF">SCUD_LOCUS21945</name>
</gene>
<evidence type="ECO:0000313" key="1">
    <source>
        <dbReference type="EMBL" id="VDP77136.1"/>
    </source>
</evidence>
<sequence>MNRPAPLSSPDIEAAHTDLGGEQVPMDWKEGHLIKIAKKGDLSKCENYSGIILLSVPWKVFNRVLLNWMKDAVDAQLRNQQCGFRKDRSCTDQPISKS</sequence>
<evidence type="ECO:0000313" key="2">
    <source>
        <dbReference type="Proteomes" id="UP000279833"/>
    </source>
</evidence>
<dbReference type="PANTHER" id="PTHR36688:SF1">
    <property type="entry name" value="ENDONUCLEASE_EXONUCLEASE_PHOSPHATASE DOMAIN-CONTAINING PROTEIN"/>
    <property type="match status" value="1"/>
</dbReference>
<proteinExistence type="predicted"/>
<dbReference type="AlphaFoldDB" id="A0A183L3N7"/>
<keyword evidence="2" id="KW-1185">Reference proteome</keyword>